<evidence type="ECO:0000313" key="4">
    <source>
        <dbReference type="Proteomes" id="UP000515928"/>
    </source>
</evidence>
<dbReference type="Gene3D" id="3.20.20.70">
    <property type="entry name" value="Aldolase class I"/>
    <property type="match status" value="1"/>
</dbReference>
<evidence type="ECO:0000259" key="2">
    <source>
        <dbReference type="Pfam" id="PF19200"/>
    </source>
</evidence>
<dbReference type="InterPro" id="IPR043797">
    <property type="entry name" value="MupG_N"/>
</dbReference>
<dbReference type="RefSeq" id="WP_187534792.1">
    <property type="nucleotide sequence ID" value="NZ_CBCSHU010000003.1"/>
</dbReference>
<dbReference type="InterPro" id="IPR017853">
    <property type="entry name" value="GH"/>
</dbReference>
<protein>
    <submittedName>
        <fullName evidence="3">DUF871 domain-containing protein</fullName>
    </submittedName>
</protein>
<dbReference type="InterPro" id="IPR029000">
    <property type="entry name" value="Cyclophilin-like_dom_sf"/>
</dbReference>
<reference evidence="3 4" key="1">
    <citation type="submission" date="2020-08" db="EMBL/GenBank/DDBJ databases">
        <title>Genome sequence of Erysipelothrix inopinata DSM 15511T.</title>
        <authorList>
            <person name="Hyun D.-W."/>
            <person name="Bae J.-W."/>
        </authorList>
    </citation>
    <scope>NUCLEOTIDE SEQUENCE [LARGE SCALE GENOMIC DNA]</scope>
    <source>
        <strain evidence="3 4">DSM 15511</strain>
    </source>
</reference>
<dbReference type="InterPro" id="IPR008589">
    <property type="entry name" value="MupG"/>
</dbReference>
<keyword evidence="4" id="KW-1185">Reference proteome</keyword>
<evidence type="ECO:0000259" key="1">
    <source>
        <dbReference type="Pfam" id="PF05913"/>
    </source>
</evidence>
<feature type="domain" description="6-phospho-N-acetylmuramidase N-terminal" evidence="2">
    <location>
        <begin position="4"/>
        <end position="239"/>
    </location>
</feature>
<dbReference type="SUPFAM" id="SSF50891">
    <property type="entry name" value="Cyclophilin-like"/>
    <property type="match status" value="1"/>
</dbReference>
<dbReference type="EMBL" id="CP060715">
    <property type="protein sequence ID" value="QNN61593.1"/>
    <property type="molecule type" value="Genomic_DNA"/>
</dbReference>
<feature type="domain" description="6-phospho-N-acetylmuramidase C-terminal" evidence="1">
    <location>
        <begin position="248"/>
        <end position="360"/>
    </location>
</feature>
<organism evidence="3 4">
    <name type="scientific">Erysipelothrix inopinata</name>
    <dbReference type="NCBI Taxonomy" id="225084"/>
    <lineage>
        <taxon>Bacteria</taxon>
        <taxon>Bacillati</taxon>
        <taxon>Bacillota</taxon>
        <taxon>Erysipelotrichia</taxon>
        <taxon>Erysipelotrichales</taxon>
        <taxon>Erysipelotrichaceae</taxon>
        <taxon>Erysipelothrix</taxon>
    </lineage>
</organism>
<dbReference type="Gene3D" id="2.40.100.10">
    <property type="entry name" value="Cyclophilin-like"/>
    <property type="match status" value="1"/>
</dbReference>
<dbReference type="PANTHER" id="PTHR38435">
    <property type="match status" value="1"/>
</dbReference>
<dbReference type="InterPro" id="IPR013785">
    <property type="entry name" value="Aldolase_TIM"/>
</dbReference>
<accession>A0A7G9S168</accession>
<dbReference type="PANTHER" id="PTHR38435:SF1">
    <property type="entry name" value="DUF871 DOMAIN-CONTAINING PROTEIN"/>
    <property type="match status" value="1"/>
</dbReference>
<dbReference type="KEGG" id="eio:H9L01_04365"/>
<evidence type="ECO:0000313" key="3">
    <source>
        <dbReference type="EMBL" id="QNN61593.1"/>
    </source>
</evidence>
<proteinExistence type="predicted"/>
<dbReference type="Pfam" id="PF19200">
    <property type="entry name" value="MupG_N"/>
    <property type="match status" value="1"/>
</dbReference>
<dbReference type="InterPro" id="IPR043894">
    <property type="entry name" value="MupG_C"/>
</dbReference>
<gene>
    <name evidence="3" type="ORF">H9L01_04365</name>
</gene>
<dbReference type="Pfam" id="PF05913">
    <property type="entry name" value="MupG_C"/>
    <property type="match status" value="1"/>
</dbReference>
<name>A0A7G9S168_9FIRM</name>
<dbReference type="SUPFAM" id="SSF51445">
    <property type="entry name" value="(Trans)glycosidases"/>
    <property type="match status" value="1"/>
</dbReference>
<dbReference type="Proteomes" id="UP000515928">
    <property type="component" value="Chromosome"/>
</dbReference>
<dbReference type="AlphaFoldDB" id="A0A7G9S168"/>
<sequence>MARLGISLYPDNSNVNDDVAYIRKAGKAGFRRVFLSLLSVEGKTRESIIEEYREINKAAHEEGMEVILDIAPFIFKELGLEYTDLSFFHEMNVDGIRLDEGFGGGLESQLSFNPYGLKIELNSSLGNDYVENVMSHYPNPNTIITCHNFYPQRYTGLSQSHFDFCNDKVKKLGLPIAAFVSSQNADTFGPWPVNEGLCTLEAHRDLPIDVQIRHLVATQMIDDIIIANTYASDDELEICSKINPGLLSFKIDFEKELQESERKIIYEHEHHVRGDMSEYMVRSTMTRITYANESVRPENTRDLKRGDVIILNDEYPRYKGELQIVMKDMPNDGRRNVVGHIPENEMMLLDFAKPWRPFAFLK</sequence>